<dbReference type="EMBL" id="JBHEZY010000027">
    <property type="protein sequence ID" value="MFC1436266.1"/>
    <property type="molecule type" value="Genomic_DNA"/>
</dbReference>
<comment type="caution">
    <text evidence="1">The sequence shown here is derived from an EMBL/GenBank/DDBJ whole genome shotgun (WGS) entry which is preliminary data.</text>
</comment>
<name>A0ABV6XDC9_9ACTN</name>
<gene>
    <name evidence="1" type="ORF">ACEZDB_37095</name>
</gene>
<evidence type="ECO:0000313" key="1">
    <source>
        <dbReference type="EMBL" id="MFC1436266.1"/>
    </source>
</evidence>
<dbReference type="InterPro" id="IPR053714">
    <property type="entry name" value="Iso_Racemase_Enz_sf"/>
</dbReference>
<proteinExistence type="predicted"/>
<reference evidence="1 2" key="1">
    <citation type="submission" date="2024-09" db="EMBL/GenBank/DDBJ databases">
        <authorList>
            <person name="Lee S.D."/>
        </authorList>
    </citation>
    <scope>NUCLEOTIDE SEQUENCE [LARGE SCALE GENOMIC DNA]</scope>
    <source>
        <strain evidence="1 2">N1-3</strain>
    </source>
</reference>
<protein>
    <submittedName>
        <fullName evidence="1">Arylmalonate decarboxylase</fullName>
    </submittedName>
</protein>
<sequence>MEMYNVVLPDILATFGALRLDAAVVACNASHYILDPDGDRAFLDRLSERFGFPVQSSTQAIVALCEALEVRRLILVSPYAPWLTEASRGYWEKAGLTVDQIVLAPGTVDGAEVDDLFNPYLVTTATLLDRVGQVRVPEDGALLFTGTGMGTLPAMAELARADSRRILLTSNLASAWWVRRTVKSDSAPTHPLVRRVQQQVADLHR</sequence>
<organism evidence="1 2">
    <name type="scientific">Streptacidiphilus alkalitolerans</name>
    <dbReference type="NCBI Taxonomy" id="3342712"/>
    <lineage>
        <taxon>Bacteria</taxon>
        <taxon>Bacillati</taxon>
        <taxon>Actinomycetota</taxon>
        <taxon>Actinomycetes</taxon>
        <taxon>Kitasatosporales</taxon>
        <taxon>Streptomycetaceae</taxon>
        <taxon>Streptacidiphilus</taxon>
    </lineage>
</organism>
<dbReference type="RefSeq" id="WP_380559833.1">
    <property type="nucleotide sequence ID" value="NZ_JBHEZY010000027.1"/>
</dbReference>
<dbReference type="Gene3D" id="3.40.50.12500">
    <property type="match status" value="1"/>
</dbReference>
<dbReference type="Proteomes" id="UP001592530">
    <property type="component" value="Unassembled WGS sequence"/>
</dbReference>
<dbReference type="InterPro" id="IPR026286">
    <property type="entry name" value="MaiA/AMDase"/>
</dbReference>
<dbReference type="Pfam" id="PF17645">
    <property type="entry name" value="Amdase"/>
    <property type="match status" value="1"/>
</dbReference>
<dbReference type="PANTHER" id="PTHR40267">
    <property type="entry name" value="BLR3294 PROTEIN"/>
    <property type="match status" value="1"/>
</dbReference>
<evidence type="ECO:0000313" key="2">
    <source>
        <dbReference type="Proteomes" id="UP001592530"/>
    </source>
</evidence>
<dbReference type="PANTHER" id="PTHR40267:SF1">
    <property type="entry name" value="BLR3294 PROTEIN"/>
    <property type="match status" value="1"/>
</dbReference>
<accession>A0ABV6XDC9</accession>